<feature type="domain" description="EamA" evidence="7">
    <location>
        <begin position="156"/>
        <end position="291"/>
    </location>
</feature>
<reference evidence="8 9" key="1">
    <citation type="submission" date="2018-06" db="EMBL/GenBank/DDBJ databases">
        <title>Genomic Encyclopedia of Archaeal and Bacterial Type Strains, Phase II (KMG-II): from individual species to whole genera.</title>
        <authorList>
            <person name="Goeker M."/>
        </authorList>
    </citation>
    <scope>NUCLEOTIDE SEQUENCE [LARGE SCALE GENOMIC DNA]</scope>
    <source>
        <strain evidence="8 9">DSM 6779</strain>
    </source>
</reference>
<comment type="caution">
    <text evidence="8">The sequence shown here is derived from an EMBL/GenBank/DDBJ whole genome shotgun (WGS) entry which is preliminary data.</text>
</comment>
<evidence type="ECO:0000313" key="8">
    <source>
        <dbReference type="EMBL" id="PZX16742.1"/>
    </source>
</evidence>
<feature type="transmembrane region" description="Helical" evidence="6">
    <location>
        <begin position="253"/>
        <end position="270"/>
    </location>
</feature>
<feature type="transmembrane region" description="Helical" evidence="6">
    <location>
        <begin position="12"/>
        <end position="30"/>
    </location>
</feature>
<sequence length="301" mass="33306">MKHSSMRTTPKVIIALALSMIFWSFSYVWVKIAYESFQPITTITLRLTMSTVMMGGILLAIGRLQPIAPEDRKWFLLLAFLEPFLYYLGESYGLKYVTSTQAAVIIATIPLFSPILAYLFYRERLSAINVLGIGISIGGVVMIVAEKNTATASTATGIILMFFAVTAALFYGVMLRRLANKYSPLTIITIQNGIGTLMFLPLFFTLEWQHFAQTIPSPQSIWALIWLAIFASSLAFILFAYGIQQIGLSRANVYTNTIPAITAIIARLMLNEPLSTIKIAGIIIVIAGLYVSQIKTAQHAI</sequence>
<evidence type="ECO:0000256" key="2">
    <source>
        <dbReference type="ARBA" id="ARBA00022475"/>
    </source>
</evidence>
<comment type="subcellular location">
    <subcellularLocation>
        <location evidence="1">Cell membrane</location>
        <topology evidence="1">Multi-pass membrane protein</topology>
    </subcellularLocation>
</comment>
<feature type="transmembrane region" description="Helical" evidence="6">
    <location>
        <begin position="185"/>
        <end position="206"/>
    </location>
</feature>
<dbReference type="AlphaFoldDB" id="A0A2W7NZU7"/>
<dbReference type="Pfam" id="PF00892">
    <property type="entry name" value="EamA"/>
    <property type="match status" value="2"/>
</dbReference>
<keyword evidence="5 6" id="KW-0472">Membrane</keyword>
<dbReference type="InterPro" id="IPR000620">
    <property type="entry name" value="EamA_dom"/>
</dbReference>
<organism evidence="8 9">
    <name type="scientific">Breznakibacter xylanolyticus</name>
    <dbReference type="NCBI Taxonomy" id="990"/>
    <lineage>
        <taxon>Bacteria</taxon>
        <taxon>Pseudomonadati</taxon>
        <taxon>Bacteroidota</taxon>
        <taxon>Bacteroidia</taxon>
        <taxon>Marinilabiliales</taxon>
        <taxon>Marinilabiliaceae</taxon>
        <taxon>Breznakibacter</taxon>
    </lineage>
</organism>
<feature type="transmembrane region" description="Helical" evidence="6">
    <location>
        <begin position="276"/>
        <end position="292"/>
    </location>
</feature>
<feature type="transmembrane region" description="Helical" evidence="6">
    <location>
        <begin position="151"/>
        <end position="173"/>
    </location>
</feature>
<dbReference type="InterPro" id="IPR050638">
    <property type="entry name" value="AA-Vitamin_Transporters"/>
</dbReference>
<keyword evidence="3 6" id="KW-0812">Transmembrane</keyword>
<feature type="transmembrane region" description="Helical" evidence="6">
    <location>
        <begin position="221"/>
        <end position="241"/>
    </location>
</feature>
<evidence type="ECO:0000256" key="5">
    <source>
        <dbReference type="ARBA" id="ARBA00023136"/>
    </source>
</evidence>
<feature type="transmembrane region" description="Helical" evidence="6">
    <location>
        <begin position="128"/>
        <end position="145"/>
    </location>
</feature>
<evidence type="ECO:0000313" key="9">
    <source>
        <dbReference type="Proteomes" id="UP000249239"/>
    </source>
</evidence>
<feature type="transmembrane region" description="Helical" evidence="6">
    <location>
        <begin position="101"/>
        <end position="121"/>
    </location>
</feature>
<dbReference type="GO" id="GO:0005886">
    <property type="term" value="C:plasma membrane"/>
    <property type="evidence" value="ECO:0007669"/>
    <property type="project" value="UniProtKB-SubCell"/>
</dbReference>
<dbReference type="Gene3D" id="1.10.3730.20">
    <property type="match status" value="1"/>
</dbReference>
<keyword evidence="2" id="KW-1003">Cell membrane</keyword>
<evidence type="ECO:0000256" key="6">
    <source>
        <dbReference type="SAM" id="Phobius"/>
    </source>
</evidence>
<feature type="transmembrane region" description="Helical" evidence="6">
    <location>
        <begin position="74"/>
        <end position="89"/>
    </location>
</feature>
<keyword evidence="4 6" id="KW-1133">Transmembrane helix</keyword>
<dbReference type="Proteomes" id="UP000249239">
    <property type="component" value="Unassembled WGS sequence"/>
</dbReference>
<evidence type="ECO:0000259" key="7">
    <source>
        <dbReference type="Pfam" id="PF00892"/>
    </source>
</evidence>
<dbReference type="OrthoDB" id="9812547at2"/>
<feature type="transmembrane region" description="Helical" evidence="6">
    <location>
        <begin position="42"/>
        <end position="62"/>
    </location>
</feature>
<dbReference type="PANTHER" id="PTHR32322:SF18">
    <property type="entry name" value="S-ADENOSYLMETHIONINE_S-ADENOSYLHOMOCYSTEINE TRANSPORTER"/>
    <property type="match status" value="1"/>
</dbReference>
<feature type="domain" description="EamA" evidence="7">
    <location>
        <begin position="12"/>
        <end position="144"/>
    </location>
</feature>
<name>A0A2W7NZU7_9BACT</name>
<evidence type="ECO:0000256" key="1">
    <source>
        <dbReference type="ARBA" id="ARBA00004651"/>
    </source>
</evidence>
<dbReference type="InterPro" id="IPR037185">
    <property type="entry name" value="EmrE-like"/>
</dbReference>
<dbReference type="SUPFAM" id="SSF103481">
    <property type="entry name" value="Multidrug resistance efflux transporter EmrE"/>
    <property type="match status" value="2"/>
</dbReference>
<gene>
    <name evidence="8" type="ORF">LX69_01812</name>
</gene>
<dbReference type="RefSeq" id="WP_111445612.1">
    <property type="nucleotide sequence ID" value="NZ_QKZK01000012.1"/>
</dbReference>
<keyword evidence="9" id="KW-1185">Reference proteome</keyword>
<protein>
    <submittedName>
        <fullName evidence="8">Drug/metabolite transporter (DMT)-like permease</fullName>
    </submittedName>
</protein>
<dbReference type="PANTHER" id="PTHR32322">
    <property type="entry name" value="INNER MEMBRANE TRANSPORTER"/>
    <property type="match status" value="1"/>
</dbReference>
<evidence type="ECO:0000256" key="3">
    <source>
        <dbReference type="ARBA" id="ARBA00022692"/>
    </source>
</evidence>
<accession>A0A2W7NZU7</accession>
<dbReference type="EMBL" id="QKZK01000012">
    <property type="protein sequence ID" value="PZX16742.1"/>
    <property type="molecule type" value="Genomic_DNA"/>
</dbReference>
<evidence type="ECO:0000256" key="4">
    <source>
        <dbReference type="ARBA" id="ARBA00022989"/>
    </source>
</evidence>
<proteinExistence type="predicted"/>